<dbReference type="EMBL" id="GBRH01201005">
    <property type="protein sequence ID" value="JAD96890.1"/>
    <property type="molecule type" value="Transcribed_RNA"/>
</dbReference>
<proteinExistence type="predicted"/>
<accession>A0A0A9EG89</accession>
<reference evidence="1" key="1">
    <citation type="submission" date="2014-09" db="EMBL/GenBank/DDBJ databases">
        <authorList>
            <person name="Magalhaes I.L.F."/>
            <person name="Oliveira U."/>
            <person name="Santos F.R."/>
            <person name="Vidigal T.H.D.A."/>
            <person name="Brescovit A.D."/>
            <person name="Santos A.J."/>
        </authorList>
    </citation>
    <scope>NUCLEOTIDE SEQUENCE</scope>
    <source>
        <tissue evidence="1">Shoot tissue taken approximately 20 cm above the soil surface</tissue>
    </source>
</reference>
<reference evidence="1" key="2">
    <citation type="journal article" date="2015" name="Data Brief">
        <title>Shoot transcriptome of the giant reed, Arundo donax.</title>
        <authorList>
            <person name="Barrero R.A."/>
            <person name="Guerrero F.D."/>
            <person name="Moolhuijzen P."/>
            <person name="Goolsby J.A."/>
            <person name="Tidwell J."/>
            <person name="Bellgard S.E."/>
            <person name="Bellgard M.I."/>
        </authorList>
    </citation>
    <scope>NUCLEOTIDE SEQUENCE</scope>
    <source>
        <tissue evidence="1">Shoot tissue taken approximately 20 cm above the soil surface</tissue>
    </source>
</reference>
<protein>
    <submittedName>
        <fullName evidence="1">Uncharacterized protein</fullName>
    </submittedName>
</protein>
<name>A0A0A9EG89_ARUDO</name>
<dbReference type="AlphaFoldDB" id="A0A0A9EG89"/>
<sequence>MEYRFQNTNFSHILGNTVVLDTS</sequence>
<organism evidence="1">
    <name type="scientific">Arundo donax</name>
    <name type="common">Giant reed</name>
    <name type="synonym">Donax arundinaceus</name>
    <dbReference type="NCBI Taxonomy" id="35708"/>
    <lineage>
        <taxon>Eukaryota</taxon>
        <taxon>Viridiplantae</taxon>
        <taxon>Streptophyta</taxon>
        <taxon>Embryophyta</taxon>
        <taxon>Tracheophyta</taxon>
        <taxon>Spermatophyta</taxon>
        <taxon>Magnoliopsida</taxon>
        <taxon>Liliopsida</taxon>
        <taxon>Poales</taxon>
        <taxon>Poaceae</taxon>
        <taxon>PACMAD clade</taxon>
        <taxon>Arundinoideae</taxon>
        <taxon>Arundineae</taxon>
        <taxon>Arundo</taxon>
    </lineage>
</organism>
<evidence type="ECO:0000313" key="1">
    <source>
        <dbReference type="EMBL" id="JAD96890.1"/>
    </source>
</evidence>